<feature type="transmembrane region" description="Helical" evidence="6">
    <location>
        <begin position="106"/>
        <end position="127"/>
    </location>
</feature>
<keyword evidence="5 6" id="KW-0472">Membrane</keyword>
<feature type="transmembrane region" description="Helical" evidence="6">
    <location>
        <begin position="221"/>
        <end position="240"/>
    </location>
</feature>
<feature type="transmembrane region" description="Helical" evidence="6">
    <location>
        <begin position="139"/>
        <end position="162"/>
    </location>
</feature>
<evidence type="ECO:0000313" key="9">
    <source>
        <dbReference type="Proteomes" id="UP001350748"/>
    </source>
</evidence>
<gene>
    <name evidence="8" type="ORF">V3H18_13215</name>
</gene>
<evidence type="ECO:0000256" key="4">
    <source>
        <dbReference type="ARBA" id="ARBA00022989"/>
    </source>
</evidence>
<reference evidence="8 9" key="1">
    <citation type="submission" date="2024-02" db="EMBL/GenBank/DDBJ databases">
        <authorList>
            <person name="Grouzdev D."/>
        </authorList>
    </citation>
    <scope>NUCLEOTIDE SEQUENCE [LARGE SCALE GENOMIC DNA]</scope>
    <source>
        <strain evidence="8 9">9N</strain>
    </source>
</reference>
<feature type="transmembrane region" description="Helical" evidence="6">
    <location>
        <begin position="46"/>
        <end position="67"/>
    </location>
</feature>
<keyword evidence="9" id="KW-1185">Reference proteome</keyword>
<dbReference type="Pfam" id="PF01553">
    <property type="entry name" value="Acyltransferase"/>
    <property type="match status" value="1"/>
</dbReference>
<dbReference type="InterPro" id="IPR045851">
    <property type="entry name" value="AMP-bd_C_sf"/>
</dbReference>
<dbReference type="SUPFAM" id="SSF56801">
    <property type="entry name" value="Acetyl-CoA synthetase-like"/>
    <property type="match status" value="1"/>
</dbReference>
<feature type="transmembrane region" description="Helical" evidence="6">
    <location>
        <begin position="168"/>
        <end position="189"/>
    </location>
</feature>
<evidence type="ECO:0000313" key="8">
    <source>
        <dbReference type="EMBL" id="MEF3367494.1"/>
    </source>
</evidence>
<dbReference type="InterPro" id="IPR000873">
    <property type="entry name" value="AMP-dep_synth/lig_dom"/>
</dbReference>
<organism evidence="8 9">
    <name type="scientific">Methylocystis borbori</name>
    <dbReference type="NCBI Taxonomy" id="3118750"/>
    <lineage>
        <taxon>Bacteria</taxon>
        <taxon>Pseudomonadati</taxon>
        <taxon>Pseudomonadota</taxon>
        <taxon>Alphaproteobacteria</taxon>
        <taxon>Hyphomicrobiales</taxon>
        <taxon>Methylocystaceae</taxon>
        <taxon>Methylocystis</taxon>
    </lineage>
</organism>
<dbReference type="RefSeq" id="WP_332082536.1">
    <property type="nucleotide sequence ID" value="NZ_JAZHYN010000044.1"/>
</dbReference>
<dbReference type="EMBL" id="JAZHYN010000044">
    <property type="protein sequence ID" value="MEF3367494.1"/>
    <property type="molecule type" value="Genomic_DNA"/>
</dbReference>
<feature type="transmembrane region" description="Helical" evidence="6">
    <location>
        <begin position="329"/>
        <end position="355"/>
    </location>
</feature>
<dbReference type="PANTHER" id="PTHR43201:SF5">
    <property type="entry name" value="MEDIUM-CHAIN ACYL-COA LIGASE ACSF2, MITOCHONDRIAL"/>
    <property type="match status" value="1"/>
</dbReference>
<dbReference type="SUPFAM" id="SSF103473">
    <property type="entry name" value="MFS general substrate transporter"/>
    <property type="match status" value="1"/>
</dbReference>
<accession>A0ABU7XK30</accession>
<comment type="caution">
    <text evidence="8">The sequence shown here is derived from an EMBL/GenBank/DDBJ whole genome shotgun (WGS) entry which is preliminary data.</text>
</comment>
<dbReference type="Gene3D" id="3.40.50.12780">
    <property type="entry name" value="N-terminal domain of ligase-like"/>
    <property type="match status" value="1"/>
</dbReference>
<feature type="transmembrane region" description="Helical" evidence="6">
    <location>
        <begin position="260"/>
        <end position="280"/>
    </location>
</feature>
<dbReference type="InterPro" id="IPR011701">
    <property type="entry name" value="MFS"/>
</dbReference>
<evidence type="ECO:0000256" key="1">
    <source>
        <dbReference type="ARBA" id="ARBA00006432"/>
    </source>
</evidence>
<feature type="transmembrane region" description="Helical" evidence="6">
    <location>
        <begin position="367"/>
        <end position="388"/>
    </location>
</feature>
<dbReference type="NCBIfam" id="NF005291">
    <property type="entry name" value="PRK06814.1"/>
    <property type="match status" value="1"/>
</dbReference>
<dbReference type="SUPFAM" id="SSF69593">
    <property type="entry name" value="Glycerol-3-phosphate (1)-acyltransferase"/>
    <property type="match status" value="1"/>
</dbReference>
<dbReference type="InterPro" id="IPR002123">
    <property type="entry name" value="Plipid/glycerol_acylTrfase"/>
</dbReference>
<keyword evidence="2" id="KW-0436">Ligase</keyword>
<feature type="transmembrane region" description="Helical" evidence="6">
    <location>
        <begin position="79"/>
        <end position="100"/>
    </location>
</feature>
<comment type="similarity">
    <text evidence="1">Belongs to the ATP-dependent AMP-binding enzyme family.</text>
</comment>
<feature type="transmembrane region" description="Helical" evidence="6">
    <location>
        <begin position="831"/>
        <end position="852"/>
    </location>
</feature>
<feature type="transmembrane region" description="Helical" evidence="6">
    <location>
        <begin position="872"/>
        <end position="892"/>
    </location>
</feature>
<keyword evidence="4 6" id="KW-1133">Transmembrane helix</keyword>
<feature type="domain" description="Phospholipid/glycerol acyltransferase" evidence="7">
    <location>
        <begin position="452"/>
        <end position="562"/>
    </location>
</feature>
<dbReference type="CDD" id="cd06173">
    <property type="entry name" value="MFS_MefA_like"/>
    <property type="match status" value="1"/>
</dbReference>
<dbReference type="Proteomes" id="UP001350748">
    <property type="component" value="Unassembled WGS sequence"/>
</dbReference>
<protein>
    <submittedName>
        <fullName evidence="8">Acyl-[ACP]--phospholipid O-acyltransferase</fullName>
    </submittedName>
</protein>
<name>A0ABU7XK30_9HYPH</name>
<evidence type="ECO:0000256" key="5">
    <source>
        <dbReference type="ARBA" id="ARBA00023136"/>
    </source>
</evidence>
<dbReference type="Pfam" id="PF00501">
    <property type="entry name" value="AMP-binding"/>
    <property type="match status" value="1"/>
</dbReference>
<evidence type="ECO:0000256" key="3">
    <source>
        <dbReference type="ARBA" id="ARBA00022692"/>
    </source>
</evidence>
<dbReference type="PANTHER" id="PTHR43201">
    <property type="entry name" value="ACYL-COA SYNTHETASE"/>
    <property type="match status" value="1"/>
</dbReference>
<dbReference type="CDD" id="cd07989">
    <property type="entry name" value="LPLAT_AGPAT-like"/>
    <property type="match status" value="1"/>
</dbReference>
<dbReference type="InterPro" id="IPR020845">
    <property type="entry name" value="AMP-binding_CS"/>
</dbReference>
<evidence type="ECO:0000259" key="7">
    <source>
        <dbReference type="SMART" id="SM00563"/>
    </source>
</evidence>
<keyword evidence="3 6" id="KW-0812">Transmembrane</keyword>
<dbReference type="Pfam" id="PF07690">
    <property type="entry name" value="MFS_1"/>
    <property type="match status" value="1"/>
</dbReference>
<feature type="transmembrane region" description="Helical" evidence="6">
    <location>
        <begin position="287"/>
        <end position="309"/>
    </location>
</feature>
<dbReference type="InterPro" id="IPR042099">
    <property type="entry name" value="ANL_N_sf"/>
</dbReference>
<dbReference type="Gene3D" id="3.30.300.30">
    <property type="match status" value="1"/>
</dbReference>
<dbReference type="Gene3D" id="1.20.1250.20">
    <property type="entry name" value="MFS general substrate transporter like domains"/>
    <property type="match status" value="1"/>
</dbReference>
<proteinExistence type="inferred from homology"/>
<dbReference type="PROSITE" id="PS00455">
    <property type="entry name" value="AMP_BINDING"/>
    <property type="match status" value="1"/>
</dbReference>
<dbReference type="InterPro" id="IPR036259">
    <property type="entry name" value="MFS_trans_sf"/>
</dbReference>
<evidence type="ECO:0000256" key="2">
    <source>
        <dbReference type="ARBA" id="ARBA00022598"/>
    </source>
</evidence>
<evidence type="ECO:0000256" key="6">
    <source>
        <dbReference type="SAM" id="Phobius"/>
    </source>
</evidence>
<dbReference type="SMART" id="SM00563">
    <property type="entry name" value="PlsC"/>
    <property type="match status" value="1"/>
</dbReference>
<feature type="transmembrane region" description="Helical" evidence="6">
    <location>
        <begin position="394"/>
        <end position="415"/>
    </location>
</feature>
<sequence length="1153" mass="122350">MSQSLLVSRRFAPLFWRQFFAAFNDNFLKNALVLLILAKIGGESGASLVTLAGAIFIAPFFFLSALGGEIADKYDKALVARRLAVADIFVAALSATGFLLASVPALFGALFLFGVTGALFGPVKYGILPDHLTREELPAGNALVESATFLAILIGTIAGGFAMHAQGAWIFSLGIMAVGALAYGAAWFIPPTRRADPDLKIDPNVLRSTYRLLGHLHSDWSLYRLAVVTSLFWLFGSVAMSLMPPLVTQTLHGSDSVVTIHLAVFAIAIGAGSGLAAFLLHGKIVLLPSALGAALVAFAAGDLGLALLFSSPLEAGAALAPGAYFAQPLAWRAAIDLGLLALAGGLMIVPSFAAIQAKSAPEERARTVAAVNVQNAAFMALGGVGVALLQGAGVAFSALLIGLAAVAFVAAIWIVKAVVVSPFRDLLSIFFRAFYRLEAKGLDNIDKAGPNPIIALNHVSFLDAAAILSVLPKEPVFAIDRAISQKWWVKPFLKFTRAIPLDPSKPLGTRALVNAVREGNPLVIFPEGRLTVTGSLMKVYDGAGLIAEKTGAMVVPVRIEGAEATMFSRLTREQARRRLFPKFTLTALEPVRLTVDDALKGKARRMAAGAALYQIMSDLVFRTTNVERALFDAVVDAAHEHGMSRIALEDPVTGALTYRKLLVGARALGEKIAKLGAPGDAIGVMLPNANGAGLAFLAVSSAGRTPAMINFTAGAANILSGCEAAQAKTILTSRGFIEKGKLDKLAAALEEKVALVYLEDLRASLSFADRLKAFRRFRKPVVPRKADDMAAILFTSGSEGAPKGVALSHRNMLANAAQAAARIDFGRADKVFNVLPVFHSFGLTIGFALPLISGVPVYFYPSPLHYRIVPELVYGTNATILFGTDTFLAGYARAAHAYDFRSIRYVVAGAEPVKQATRDMWMEKFGIRILEGYGVTETAPVLAINTPMFNKCGTVGRLIPGLEYKLAPVPGVEEGGRLLVRGPNVMMGYLKADKPGVLQPPEDGWHDTGDIVAIDAQGFVTIKGRAKRFAKIGGEMVSLAAIEELAAALWPDALSAAASEVDPRKGERIILVTQQKDATRADFQAYAKSKGASDLMVPAEIMIVEDVPLLGSGKLDFAGVTKMVRERGRYILPNPRLPNGLHGRIDGDAALSA</sequence>